<protein>
    <recommendedName>
        <fullName evidence="6">FAD dependent oxidoreductase domain-containing protein</fullName>
    </recommendedName>
</protein>
<accession>X0VS12</accession>
<dbReference type="Gene3D" id="3.50.50.60">
    <property type="entry name" value="FAD/NAD(P)-binding domain"/>
    <property type="match status" value="1"/>
</dbReference>
<comment type="similarity">
    <text evidence="5">Belongs to the L2HGDH family.</text>
</comment>
<dbReference type="InterPro" id="IPR036188">
    <property type="entry name" value="FAD/NAD-bd_sf"/>
</dbReference>
<name>X0VS12_9ZZZZ</name>
<keyword evidence="4" id="KW-0560">Oxidoreductase</keyword>
<evidence type="ECO:0000256" key="1">
    <source>
        <dbReference type="ARBA" id="ARBA00001974"/>
    </source>
</evidence>
<feature type="non-terminal residue" evidence="7">
    <location>
        <position position="1"/>
    </location>
</feature>
<comment type="cofactor">
    <cofactor evidence="1">
        <name>FAD</name>
        <dbReference type="ChEBI" id="CHEBI:57692"/>
    </cofactor>
</comment>
<sequence length="257" mass="28519">DVAIIGAGVIGLATANEIAQRKKGVFVLEKNHNFGLETSSRNSEVIHAGIYYPEDSLKTRLCVEGKSLLYELCDRHDIAYKKLGKIIVAASENETTQLEKLYEQGRKNGVEDLMLLSRTELKKLEPNVEARAGLLSPSSGILDSHTLLKFLYSQAREKGAEFVFGTEVVGIERMEAKYRVEIRDREGISAFTSRVVINAAGLNSDRIAQLAGIDVAEAGYRLHYCKGEYFSLSSKYRNVVNRLIYPTPEQAGHGIHV</sequence>
<organism evidence="7">
    <name type="scientific">marine sediment metagenome</name>
    <dbReference type="NCBI Taxonomy" id="412755"/>
    <lineage>
        <taxon>unclassified sequences</taxon>
        <taxon>metagenomes</taxon>
        <taxon>ecological metagenomes</taxon>
    </lineage>
</organism>
<evidence type="ECO:0000256" key="2">
    <source>
        <dbReference type="ARBA" id="ARBA00022630"/>
    </source>
</evidence>
<dbReference type="GO" id="GO:0047545">
    <property type="term" value="F:(S)-2-hydroxyglutarate dehydrogenase activity"/>
    <property type="evidence" value="ECO:0007669"/>
    <property type="project" value="TreeGrafter"/>
</dbReference>
<dbReference type="AlphaFoldDB" id="X0VS12"/>
<evidence type="ECO:0000256" key="5">
    <source>
        <dbReference type="ARBA" id="ARBA00037941"/>
    </source>
</evidence>
<dbReference type="PANTHER" id="PTHR43104:SF4">
    <property type="entry name" value="L-2-HYDROXYGLUTARATE DEHYDROGENASE, MITOCHONDRIAL"/>
    <property type="match status" value="1"/>
</dbReference>
<reference evidence="7" key="1">
    <citation type="journal article" date="2014" name="Front. Microbiol.">
        <title>High frequency of phylogenetically diverse reductive dehalogenase-homologous genes in deep subseafloor sedimentary metagenomes.</title>
        <authorList>
            <person name="Kawai M."/>
            <person name="Futagami T."/>
            <person name="Toyoda A."/>
            <person name="Takaki Y."/>
            <person name="Nishi S."/>
            <person name="Hori S."/>
            <person name="Arai W."/>
            <person name="Tsubouchi T."/>
            <person name="Morono Y."/>
            <person name="Uchiyama I."/>
            <person name="Ito T."/>
            <person name="Fujiyama A."/>
            <person name="Inagaki F."/>
            <person name="Takami H."/>
        </authorList>
    </citation>
    <scope>NUCLEOTIDE SEQUENCE</scope>
    <source>
        <strain evidence="7">Expedition CK06-06</strain>
    </source>
</reference>
<evidence type="ECO:0000256" key="3">
    <source>
        <dbReference type="ARBA" id="ARBA00022827"/>
    </source>
</evidence>
<dbReference type="Gene3D" id="3.30.9.10">
    <property type="entry name" value="D-Amino Acid Oxidase, subunit A, domain 2"/>
    <property type="match status" value="1"/>
</dbReference>
<dbReference type="InterPro" id="IPR006076">
    <property type="entry name" value="FAD-dep_OxRdtase"/>
</dbReference>
<dbReference type="SUPFAM" id="SSF51905">
    <property type="entry name" value="FAD/NAD(P)-binding domain"/>
    <property type="match status" value="1"/>
</dbReference>
<comment type="caution">
    <text evidence="7">The sequence shown here is derived from an EMBL/GenBank/DDBJ whole genome shotgun (WGS) entry which is preliminary data.</text>
</comment>
<dbReference type="Pfam" id="PF01266">
    <property type="entry name" value="DAO"/>
    <property type="match status" value="1"/>
</dbReference>
<evidence type="ECO:0000313" key="7">
    <source>
        <dbReference type="EMBL" id="GAG20995.1"/>
    </source>
</evidence>
<feature type="domain" description="FAD dependent oxidoreductase" evidence="6">
    <location>
        <begin position="1"/>
        <end position="255"/>
    </location>
</feature>
<evidence type="ECO:0000259" key="6">
    <source>
        <dbReference type="Pfam" id="PF01266"/>
    </source>
</evidence>
<dbReference type="EMBL" id="BARS01036969">
    <property type="protein sequence ID" value="GAG20995.1"/>
    <property type="molecule type" value="Genomic_DNA"/>
</dbReference>
<evidence type="ECO:0000256" key="4">
    <source>
        <dbReference type="ARBA" id="ARBA00023002"/>
    </source>
</evidence>
<gene>
    <name evidence="7" type="ORF">S01H1_56750</name>
</gene>
<keyword evidence="2" id="KW-0285">Flavoprotein</keyword>
<feature type="non-terminal residue" evidence="7">
    <location>
        <position position="257"/>
    </location>
</feature>
<proteinExistence type="inferred from homology"/>
<dbReference type="PANTHER" id="PTHR43104">
    <property type="entry name" value="L-2-HYDROXYGLUTARATE DEHYDROGENASE, MITOCHONDRIAL"/>
    <property type="match status" value="1"/>
</dbReference>
<keyword evidence="3" id="KW-0274">FAD</keyword>